<gene>
    <name evidence="2" type="ORF">DIW82_02335</name>
</gene>
<sequence>MLTVLDADRWHADQAEHAAVADALTAGHRARRAAGERHPVWDFMFHYYPVKPSQLRRWSPGAGTGLQLTAADADGPQTPGPPALHRIVDGDRGRIWQVDTDAVRARRGRAVRYIHRLLRATAGRPAQLACFGMHEWAMVYRATPRHPEPLRLGAAATDRVVESSTLRCTHIDAYRF</sequence>
<feature type="region of interest" description="Disordered" evidence="1">
    <location>
        <begin position="59"/>
        <end position="79"/>
    </location>
</feature>
<comment type="caution">
    <text evidence="2">The sequence shown here is derived from an EMBL/GenBank/DDBJ whole genome shotgun (WGS) entry which is preliminary data.</text>
</comment>
<protein>
    <submittedName>
        <fullName evidence="2">3-methyladenine DNA glycosylase</fullName>
    </submittedName>
</protein>
<feature type="non-terminal residue" evidence="2">
    <location>
        <position position="176"/>
    </location>
</feature>
<accession>A0A3D4SWI8</accession>
<evidence type="ECO:0000313" key="2">
    <source>
        <dbReference type="EMBL" id="HCT13653.1"/>
    </source>
</evidence>
<dbReference type="Proteomes" id="UP000261739">
    <property type="component" value="Unassembled WGS sequence"/>
</dbReference>
<evidence type="ECO:0000256" key="1">
    <source>
        <dbReference type="SAM" id="MobiDB-lite"/>
    </source>
</evidence>
<dbReference type="AlphaFoldDB" id="A0A3D4SWI8"/>
<organism evidence="2 3">
    <name type="scientific">Corynebacterium nuruki</name>
    <dbReference type="NCBI Taxonomy" id="1032851"/>
    <lineage>
        <taxon>Bacteria</taxon>
        <taxon>Bacillati</taxon>
        <taxon>Actinomycetota</taxon>
        <taxon>Actinomycetes</taxon>
        <taxon>Mycobacteriales</taxon>
        <taxon>Corynebacteriaceae</taxon>
        <taxon>Corynebacterium</taxon>
    </lineage>
</organism>
<name>A0A3D4SWI8_9CORY</name>
<evidence type="ECO:0000313" key="3">
    <source>
        <dbReference type="Proteomes" id="UP000261739"/>
    </source>
</evidence>
<dbReference type="EMBL" id="DQID01000066">
    <property type="protein sequence ID" value="HCT13653.1"/>
    <property type="molecule type" value="Genomic_DNA"/>
</dbReference>
<proteinExistence type="predicted"/>
<dbReference type="STRING" id="863239.GCA_000213935_02829"/>
<reference evidence="2 3" key="1">
    <citation type="journal article" date="2018" name="Nat. Biotechnol.">
        <title>A standardized bacterial taxonomy based on genome phylogeny substantially revises the tree of life.</title>
        <authorList>
            <person name="Parks D.H."/>
            <person name="Chuvochina M."/>
            <person name="Waite D.W."/>
            <person name="Rinke C."/>
            <person name="Skarshewski A."/>
            <person name="Chaumeil P.A."/>
            <person name="Hugenholtz P."/>
        </authorList>
    </citation>
    <scope>NUCLEOTIDE SEQUENCE [LARGE SCALE GENOMIC DNA]</scope>
    <source>
        <strain evidence="2">UBA11247</strain>
    </source>
</reference>